<evidence type="ECO:0000313" key="4">
    <source>
        <dbReference type="Proteomes" id="UP001605036"/>
    </source>
</evidence>
<name>A0ABD1ZLH8_9MARC</name>
<dbReference type="InterPro" id="IPR001810">
    <property type="entry name" value="F-box_dom"/>
</dbReference>
<dbReference type="InterPro" id="IPR057207">
    <property type="entry name" value="FBXL15_LRR"/>
</dbReference>
<protein>
    <recommendedName>
        <fullName evidence="5">F-box domain-containing protein</fullName>
    </recommendedName>
</protein>
<keyword evidence="4" id="KW-1185">Reference proteome</keyword>
<dbReference type="InterPro" id="IPR036047">
    <property type="entry name" value="F-box-like_dom_sf"/>
</dbReference>
<feature type="domain" description="F-box" evidence="1">
    <location>
        <begin position="73"/>
        <end position="105"/>
    </location>
</feature>
<feature type="domain" description="F-box/LRR-repeat protein 15-like leucin rich repeat" evidence="2">
    <location>
        <begin position="165"/>
        <end position="241"/>
    </location>
</feature>
<dbReference type="Pfam" id="PF25372">
    <property type="entry name" value="DUF7885"/>
    <property type="match status" value="1"/>
</dbReference>
<organism evidence="3 4">
    <name type="scientific">Riccia fluitans</name>
    <dbReference type="NCBI Taxonomy" id="41844"/>
    <lineage>
        <taxon>Eukaryota</taxon>
        <taxon>Viridiplantae</taxon>
        <taxon>Streptophyta</taxon>
        <taxon>Embryophyta</taxon>
        <taxon>Marchantiophyta</taxon>
        <taxon>Marchantiopsida</taxon>
        <taxon>Marchantiidae</taxon>
        <taxon>Marchantiales</taxon>
        <taxon>Ricciaceae</taxon>
        <taxon>Riccia</taxon>
    </lineage>
</organism>
<comment type="caution">
    <text evidence="3">The sequence shown here is derived from an EMBL/GenBank/DDBJ whole genome shotgun (WGS) entry which is preliminary data.</text>
</comment>
<dbReference type="SUPFAM" id="SSF81383">
    <property type="entry name" value="F-box domain"/>
    <property type="match status" value="1"/>
</dbReference>
<evidence type="ECO:0008006" key="5">
    <source>
        <dbReference type="Google" id="ProtNLM"/>
    </source>
</evidence>
<dbReference type="PANTHER" id="PTHR13318">
    <property type="entry name" value="PARTNER OF PAIRED, ISOFORM B-RELATED"/>
    <property type="match status" value="1"/>
</dbReference>
<accession>A0ABD1ZLH8</accession>
<dbReference type="Proteomes" id="UP001605036">
    <property type="component" value="Unassembled WGS sequence"/>
</dbReference>
<dbReference type="AlphaFoldDB" id="A0ABD1ZLH8"/>
<dbReference type="SUPFAM" id="SSF52047">
    <property type="entry name" value="RNI-like"/>
    <property type="match status" value="1"/>
</dbReference>
<dbReference type="InterPro" id="IPR032675">
    <property type="entry name" value="LRR_dom_sf"/>
</dbReference>
<dbReference type="Gene3D" id="1.20.1280.50">
    <property type="match status" value="1"/>
</dbReference>
<evidence type="ECO:0000259" key="1">
    <source>
        <dbReference type="Pfam" id="PF12937"/>
    </source>
</evidence>
<dbReference type="Gene3D" id="3.80.10.10">
    <property type="entry name" value="Ribonuclease Inhibitor"/>
    <property type="match status" value="1"/>
</dbReference>
<dbReference type="InterPro" id="IPR006553">
    <property type="entry name" value="Leu-rich_rpt_Cys-con_subtyp"/>
</dbReference>
<dbReference type="Pfam" id="PF12937">
    <property type="entry name" value="F-box-like"/>
    <property type="match status" value="1"/>
</dbReference>
<gene>
    <name evidence="3" type="ORF">R1flu_019072</name>
</gene>
<reference evidence="3 4" key="1">
    <citation type="submission" date="2024-09" db="EMBL/GenBank/DDBJ databases">
        <title>Chromosome-scale assembly of Riccia fluitans.</title>
        <authorList>
            <person name="Paukszto L."/>
            <person name="Sawicki J."/>
            <person name="Karawczyk K."/>
            <person name="Piernik-Szablinska J."/>
            <person name="Szczecinska M."/>
            <person name="Mazdziarz M."/>
        </authorList>
    </citation>
    <scope>NUCLEOTIDE SEQUENCE [LARGE SCALE GENOMIC DNA]</scope>
    <source>
        <strain evidence="3">Rf_01</strain>
        <tissue evidence="3">Aerial parts of the thallus</tissue>
    </source>
</reference>
<dbReference type="SMART" id="SM00367">
    <property type="entry name" value="LRR_CC"/>
    <property type="match status" value="4"/>
</dbReference>
<proteinExistence type="predicted"/>
<evidence type="ECO:0000259" key="2">
    <source>
        <dbReference type="Pfam" id="PF25372"/>
    </source>
</evidence>
<evidence type="ECO:0000313" key="3">
    <source>
        <dbReference type="EMBL" id="KAL2650944.1"/>
    </source>
</evidence>
<dbReference type="EMBL" id="JBHFFA010000001">
    <property type="protein sequence ID" value="KAL2650944.1"/>
    <property type="molecule type" value="Genomic_DNA"/>
</dbReference>
<sequence length="288" mass="31693">MEGLRWEGLSTSGIETGAWILHISGAKMAMRKTSVEVHDSNCGLDVEGDQHHQHMMITVGEKRKLEDTRICLCHVPVDVLAHIFLQLTSFKDMAWASAVCRKWKEGVREALAFREKLSFAGWRADDVTVGGLVEGASKLLELDISLGRWGSRITDAGLHRIANSPCCPNLTSVSLWGVTGITDEGVVELVRMARSLEHLNVGGTFITDVSVLAIADHNHHLKVLNLWGCRHVTESGIVALARSCPKLTSINVWGMNISLTCELRLARLNPNLQLKPSQARNHVIRGTS</sequence>